<dbReference type="PROSITE" id="PS00107">
    <property type="entry name" value="PROTEIN_KINASE_ATP"/>
    <property type="match status" value="1"/>
</dbReference>
<dbReference type="GO" id="GO:0005524">
    <property type="term" value="F:ATP binding"/>
    <property type="evidence" value="ECO:0007669"/>
    <property type="project" value="UniProtKB-UniRule"/>
</dbReference>
<proteinExistence type="predicted"/>
<dbReference type="AlphaFoldDB" id="A0A0F7SGL0"/>
<keyword evidence="2 3" id="KW-0067">ATP-binding</keyword>
<evidence type="ECO:0000256" key="1">
    <source>
        <dbReference type="ARBA" id="ARBA00022741"/>
    </source>
</evidence>
<evidence type="ECO:0000256" key="4">
    <source>
        <dbReference type="SAM" id="MobiDB-lite"/>
    </source>
</evidence>
<feature type="compositionally biased region" description="Pro residues" evidence="4">
    <location>
        <begin position="35"/>
        <end position="44"/>
    </location>
</feature>
<feature type="compositionally biased region" description="Basic and acidic residues" evidence="4">
    <location>
        <begin position="562"/>
        <end position="572"/>
    </location>
</feature>
<feature type="compositionally biased region" description="Acidic residues" evidence="4">
    <location>
        <begin position="906"/>
        <end position="924"/>
    </location>
</feature>
<feature type="compositionally biased region" description="Basic residues" evidence="4">
    <location>
        <begin position="955"/>
        <end position="965"/>
    </location>
</feature>
<sequence>MSARPAASSTADQHPGAGYARLALSSPPDVTDAVPTPPLTPPGHRPMGSSTWAGLDWKSICDQLCQEPYHHVVSPDRLLPDGLGDYTVVPGGLLGKGKFSVVYRAEKAGKQYAIKHTPLHPHHPLIATRLLREPTLLAQLPPHPNLIRVFETIKTDGHFYLVEEYLPSHVSLDALCATYPSDRLPTELCWKIFEQLISVVREGMHAHHVCHRDIKPENVLIDPSTGLITLIDLGLATHFSTSSPKLTTCCGSPAFHSPEIVLALSRPPGEVTYWGPELDIWCVALTVLRCWTGRRYPLGTGHKNLTTMHGRAQDLFGWIRSALMTPAQPDGTLGKRSEERKLRDWLSSFLDIDSHRRQAAFNGFEFGSEMKARLDGFQRERGFKQCIFHHCPVKHTLPLTLIPDGPSHSEHSPIPPKSNRPPRSSTLVIRHPPDQSSAKTISYFKYALRCSSILYHSRSVSSRTLLSSPLPPTQTSSSPSSLNPVSSIENLAGSTEPDLDILQCVAVLPAEAGSEPQQRPEPEITKFGVKRPFLPSLFRSNSSRQPSTALARSSSTPVTSREPIRDPKKDASKTTNSPQYLVFLMAFSFSDPELTDISSSSGVARKRRKQSRSRTTGGGSKTRSESRGTTGEWPSRQNSVTPDGSRTRTRTRTRTRSGSEDKNLSTSASAELEFGLPRQDHPSWWRRHSAITHTSPGSGSMPSTPDPTPPLSPAVEGTSTSFFPVVNAKGQSSQRKLANAHSRASSRVRSTRQSTLSSRESSVSRSRQRAPPDFIPSAVHTQAQIRAHSRSPFKLQIPPVRPPSPPLRSSTGSYVTIYVSDPRAIPLIKSAIKFEIAPPGSPDRAPLGSADHSTQATLSTSSSSSTSSSLDNFARKRYQPRSRSNGTLGKTRPTVDLDRHRHNGDDNETDSGDDERELDDEGDDDYPRGRSEARNYDSYPSTDEQPVDISPRTKTGTRTRTKTKKYASTETTPRGDRTPVNGSTEATTDNDLVPKIDRRVSSAPSTATMATTTTATTSSDDYDDLLPSPDIPAQGQPLFPFNFRVGATIGGRHRGNARREASSSTSSSGPDSTSVSASGDTQSGQGSSGFGGLFETMSLGLKGLGEAAAAAAVVSVRAVGGGGGRDVEGGGGGGKGGKKTEESKLTRGNPFERSRSLGPYYDR</sequence>
<feature type="binding site" evidence="3">
    <location>
        <position position="115"/>
    </location>
    <ligand>
        <name>ATP</name>
        <dbReference type="ChEBI" id="CHEBI:30616"/>
    </ligand>
</feature>
<feature type="region of interest" description="Disordered" evidence="4">
    <location>
        <begin position="594"/>
        <end position="811"/>
    </location>
</feature>
<feature type="compositionally biased region" description="Low complexity" evidence="4">
    <location>
        <begin position="751"/>
        <end position="765"/>
    </location>
</feature>
<feature type="region of interest" description="Disordered" evidence="4">
    <location>
        <begin position="1118"/>
        <end position="1163"/>
    </location>
</feature>
<dbReference type="InterPro" id="IPR008271">
    <property type="entry name" value="Ser/Thr_kinase_AS"/>
</dbReference>
<organism evidence="6">
    <name type="scientific">Phaffia rhodozyma</name>
    <name type="common">Yeast</name>
    <name type="synonym">Xanthophyllomyces dendrorhous</name>
    <dbReference type="NCBI Taxonomy" id="264483"/>
    <lineage>
        <taxon>Eukaryota</taxon>
        <taxon>Fungi</taxon>
        <taxon>Dikarya</taxon>
        <taxon>Basidiomycota</taxon>
        <taxon>Agaricomycotina</taxon>
        <taxon>Tremellomycetes</taxon>
        <taxon>Cystofilobasidiales</taxon>
        <taxon>Mrakiaceae</taxon>
        <taxon>Phaffia</taxon>
    </lineage>
</organism>
<feature type="compositionally biased region" description="Low complexity" evidence="4">
    <location>
        <begin position="1001"/>
        <end position="1019"/>
    </location>
</feature>
<feature type="compositionally biased region" description="Low complexity" evidence="4">
    <location>
        <begin position="692"/>
        <end position="703"/>
    </location>
</feature>
<dbReference type="PANTHER" id="PTHR24346">
    <property type="entry name" value="MAP/MICROTUBULE AFFINITY-REGULATING KINASE"/>
    <property type="match status" value="1"/>
</dbReference>
<name>A0A0F7SGL0_PHARH</name>
<feature type="domain" description="Protein kinase" evidence="5">
    <location>
        <begin position="88"/>
        <end position="374"/>
    </location>
</feature>
<dbReference type="PROSITE" id="PS50011">
    <property type="entry name" value="PROTEIN_KINASE_DOM"/>
    <property type="match status" value="1"/>
</dbReference>
<keyword evidence="1 3" id="KW-0547">Nucleotide-binding</keyword>
<feature type="compositionally biased region" description="Basic and acidic residues" evidence="4">
    <location>
        <begin position="1138"/>
        <end position="1163"/>
    </location>
</feature>
<dbReference type="GO" id="GO:0005737">
    <property type="term" value="C:cytoplasm"/>
    <property type="evidence" value="ECO:0007669"/>
    <property type="project" value="TreeGrafter"/>
</dbReference>
<evidence type="ECO:0000313" key="6">
    <source>
        <dbReference type="EMBL" id="CDZ96464.1"/>
    </source>
</evidence>
<evidence type="ECO:0000256" key="2">
    <source>
        <dbReference type="ARBA" id="ARBA00022840"/>
    </source>
</evidence>
<dbReference type="Pfam" id="PF00069">
    <property type="entry name" value="Pkinase"/>
    <property type="match status" value="1"/>
</dbReference>
<feature type="region of interest" description="Disordered" evidence="4">
    <location>
        <begin position="839"/>
        <end position="1037"/>
    </location>
</feature>
<feature type="compositionally biased region" description="Polar residues" evidence="4">
    <location>
        <begin position="635"/>
        <end position="644"/>
    </location>
</feature>
<evidence type="ECO:0000259" key="5">
    <source>
        <dbReference type="PROSITE" id="PS50011"/>
    </source>
</evidence>
<dbReference type="SUPFAM" id="SSF56112">
    <property type="entry name" value="Protein kinase-like (PK-like)"/>
    <property type="match status" value="1"/>
</dbReference>
<keyword evidence="6" id="KW-0808">Transferase</keyword>
<feature type="compositionally biased region" description="Low complexity" evidence="4">
    <location>
        <begin position="857"/>
        <end position="870"/>
    </location>
</feature>
<dbReference type="SMART" id="SM00220">
    <property type="entry name" value="S_TKc"/>
    <property type="match status" value="1"/>
</dbReference>
<dbReference type="GO" id="GO:0004674">
    <property type="term" value="F:protein serine/threonine kinase activity"/>
    <property type="evidence" value="ECO:0007669"/>
    <property type="project" value="UniProtKB-KW"/>
</dbReference>
<feature type="region of interest" description="Disordered" evidence="4">
    <location>
        <begin position="402"/>
        <end position="433"/>
    </location>
</feature>
<dbReference type="InterPro" id="IPR000719">
    <property type="entry name" value="Prot_kinase_dom"/>
</dbReference>
<feature type="compositionally biased region" description="Basic and acidic residues" evidence="4">
    <location>
        <begin position="925"/>
        <end position="935"/>
    </location>
</feature>
<feature type="compositionally biased region" description="Low complexity" evidence="4">
    <location>
        <begin position="1062"/>
        <end position="1085"/>
    </location>
</feature>
<feature type="region of interest" description="Disordered" evidence="4">
    <location>
        <begin position="1"/>
        <end position="47"/>
    </location>
</feature>
<feature type="region of interest" description="Disordered" evidence="4">
    <location>
        <begin position="537"/>
        <end position="574"/>
    </location>
</feature>
<feature type="compositionally biased region" description="Basic and acidic residues" evidence="4">
    <location>
        <begin position="893"/>
        <end position="905"/>
    </location>
</feature>
<feature type="compositionally biased region" description="Low complexity" evidence="4">
    <location>
        <begin position="464"/>
        <end position="487"/>
    </location>
</feature>
<accession>A0A0F7SGL0</accession>
<feature type="compositionally biased region" description="Polar residues" evidence="4">
    <location>
        <begin position="538"/>
        <end position="559"/>
    </location>
</feature>
<dbReference type="InterPro" id="IPR011009">
    <property type="entry name" value="Kinase-like_dom_sf"/>
</dbReference>
<reference evidence="6" key="1">
    <citation type="submission" date="2014-08" db="EMBL/GenBank/DDBJ databases">
        <authorList>
            <person name="Sharma Rahul"/>
            <person name="Thines Marco"/>
        </authorList>
    </citation>
    <scope>NUCLEOTIDE SEQUENCE</scope>
</reference>
<feature type="region of interest" description="Disordered" evidence="4">
    <location>
        <begin position="464"/>
        <end position="492"/>
    </location>
</feature>
<feature type="compositionally biased region" description="Gly residues" evidence="4">
    <location>
        <begin position="1119"/>
        <end position="1135"/>
    </location>
</feature>
<dbReference type="InterPro" id="IPR017441">
    <property type="entry name" value="Protein_kinase_ATP_BS"/>
</dbReference>
<keyword evidence="6" id="KW-0418">Kinase</keyword>
<dbReference type="PROSITE" id="PS00108">
    <property type="entry name" value="PROTEIN_KINASE_ST"/>
    <property type="match status" value="1"/>
</dbReference>
<feature type="compositionally biased region" description="Polar residues" evidence="4">
    <location>
        <begin position="980"/>
        <end position="990"/>
    </location>
</feature>
<dbReference type="GO" id="GO:0035556">
    <property type="term" value="P:intracellular signal transduction"/>
    <property type="evidence" value="ECO:0007669"/>
    <property type="project" value="TreeGrafter"/>
</dbReference>
<dbReference type="Gene3D" id="1.10.510.10">
    <property type="entry name" value="Transferase(Phosphotransferase) domain 1"/>
    <property type="match status" value="1"/>
</dbReference>
<protein>
    <submittedName>
        <fullName evidence="6">Serine/threonine protein kinase</fullName>
    </submittedName>
</protein>
<keyword evidence="6" id="KW-0723">Serine/threonine-protein kinase</keyword>
<dbReference type="PANTHER" id="PTHR24346:SF30">
    <property type="entry name" value="MATERNAL EMBRYONIC LEUCINE ZIPPER KINASE"/>
    <property type="match status" value="1"/>
</dbReference>
<evidence type="ECO:0000256" key="3">
    <source>
        <dbReference type="PROSITE-ProRule" id="PRU10141"/>
    </source>
</evidence>
<dbReference type="EMBL" id="LN483144">
    <property type="protein sequence ID" value="CDZ96464.1"/>
    <property type="molecule type" value="Genomic_DNA"/>
</dbReference>
<feature type="region of interest" description="Disordered" evidence="4">
    <location>
        <begin position="1052"/>
        <end position="1089"/>
    </location>
</feature>